<name>A0A0A8YPH2_ARUDO</name>
<dbReference type="EMBL" id="GBRH01270247">
    <property type="protein sequence ID" value="JAD27648.1"/>
    <property type="molecule type" value="Transcribed_RNA"/>
</dbReference>
<proteinExistence type="predicted"/>
<evidence type="ECO:0000313" key="1">
    <source>
        <dbReference type="EMBL" id="JAD27648.1"/>
    </source>
</evidence>
<reference evidence="1" key="2">
    <citation type="journal article" date="2015" name="Data Brief">
        <title>Shoot transcriptome of the giant reed, Arundo donax.</title>
        <authorList>
            <person name="Barrero R.A."/>
            <person name="Guerrero F.D."/>
            <person name="Moolhuijzen P."/>
            <person name="Goolsby J.A."/>
            <person name="Tidwell J."/>
            <person name="Bellgard S.E."/>
            <person name="Bellgard M.I."/>
        </authorList>
    </citation>
    <scope>NUCLEOTIDE SEQUENCE</scope>
    <source>
        <tissue evidence="1">Shoot tissue taken approximately 20 cm above the soil surface</tissue>
    </source>
</reference>
<accession>A0A0A8YPH2</accession>
<sequence>MKKIPTNCFAHFYN</sequence>
<organism evidence="1">
    <name type="scientific">Arundo donax</name>
    <name type="common">Giant reed</name>
    <name type="synonym">Donax arundinaceus</name>
    <dbReference type="NCBI Taxonomy" id="35708"/>
    <lineage>
        <taxon>Eukaryota</taxon>
        <taxon>Viridiplantae</taxon>
        <taxon>Streptophyta</taxon>
        <taxon>Embryophyta</taxon>
        <taxon>Tracheophyta</taxon>
        <taxon>Spermatophyta</taxon>
        <taxon>Magnoliopsida</taxon>
        <taxon>Liliopsida</taxon>
        <taxon>Poales</taxon>
        <taxon>Poaceae</taxon>
        <taxon>PACMAD clade</taxon>
        <taxon>Arundinoideae</taxon>
        <taxon>Arundineae</taxon>
        <taxon>Arundo</taxon>
    </lineage>
</organism>
<reference evidence="1" key="1">
    <citation type="submission" date="2014-09" db="EMBL/GenBank/DDBJ databases">
        <authorList>
            <person name="Magalhaes I.L.F."/>
            <person name="Oliveira U."/>
            <person name="Santos F.R."/>
            <person name="Vidigal T.H.D.A."/>
            <person name="Brescovit A.D."/>
            <person name="Santos A.J."/>
        </authorList>
    </citation>
    <scope>NUCLEOTIDE SEQUENCE</scope>
    <source>
        <tissue evidence="1">Shoot tissue taken approximately 20 cm above the soil surface</tissue>
    </source>
</reference>
<protein>
    <submittedName>
        <fullName evidence="1">Uncharacterized protein</fullName>
    </submittedName>
</protein>